<keyword evidence="10 16" id="KW-1015">Disulfide bond</keyword>
<evidence type="ECO:0000313" key="21">
    <source>
        <dbReference type="Ensembl" id="ENSSANP00000092659.1"/>
    </source>
</evidence>
<dbReference type="InterPro" id="IPR035976">
    <property type="entry name" value="Sushi/SCR/CCP_sf"/>
</dbReference>
<dbReference type="GO" id="GO:0002052">
    <property type="term" value="P:positive regulation of neuroblast proliferation"/>
    <property type="evidence" value="ECO:0007669"/>
    <property type="project" value="TreeGrafter"/>
</dbReference>
<dbReference type="InterPro" id="IPR016187">
    <property type="entry name" value="CTDL_fold"/>
</dbReference>
<dbReference type="PROSITE" id="PS01186">
    <property type="entry name" value="EGF_2"/>
    <property type="match status" value="1"/>
</dbReference>
<keyword evidence="22" id="KW-1185">Reference proteome</keyword>
<dbReference type="GO" id="GO:0005540">
    <property type="term" value="F:hyaluronic acid binding"/>
    <property type="evidence" value="ECO:0007669"/>
    <property type="project" value="UniProtKB-KW"/>
</dbReference>
<evidence type="ECO:0000256" key="10">
    <source>
        <dbReference type="ARBA" id="ARBA00023157"/>
    </source>
</evidence>
<keyword evidence="11" id="KW-0325">Glycoprotein</keyword>
<feature type="disulfide bond" evidence="16">
    <location>
        <begin position="36"/>
        <end position="45"/>
    </location>
</feature>
<feature type="domain" description="Sushi" evidence="20">
    <location>
        <begin position="215"/>
        <end position="275"/>
    </location>
</feature>
<dbReference type="GO" id="GO:0072534">
    <property type="term" value="C:perineuronal net"/>
    <property type="evidence" value="ECO:0007669"/>
    <property type="project" value="TreeGrafter"/>
</dbReference>
<evidence type="ECO:0000256" key="3">
    <source>
        <dbReference type="ARBA" id="ARBA00022525"/>
    </source>
</evidence>
<evidence type="ECO:0000256" key="17">
    <source>
        <dbReference type="PROSITE-ProRule" id="PRU00302"/>
    </source>
</evidence>
<dbReference type="SUPFAM" id="SSF57535">
    <property type="entry name" value="Complement control module/SCR domain"/>
    <property type="match status" value="1"/>
</dbReference>
<name>A0A671SAG3_9TELE</name>
<evidence type="ECO:0000256" key="4">
    <source>
        <dbReference type="ARBA" id="ARBA00022530"/>
    </source>
</evidence>
<evidence type="ECO:0000256" key="7">
    <source>
        <dbReference type="ARBA" id="ARBA00022729"/>
    </source>
</evidence>
<feature type="disulfide bond" evidence="17">
    <location>
        <begin position="246"/>
        <end position="273"/>
    </location>
</feature>
<dbReference type="InterPro" id="IPR000742">
    <property type="entry name" value="EGF"/>
</dbReference>
<dbReference type="SUPFAM" id="SSF57196">
    <property type="entry name" value="EGF/Laminin"/>
    <property type="match status" value="1"/>
</dbReference>
<accession>A0A671SAG3</accession>
<evidence type="ECO:0000256" key="13">
    <source>
        <dbReference type="ARBA" id="ARBA00023290"/>
    </source>
</evidence>
<dbReference type="InterPro" id="IPR000152">
    <property type="entry name" value="EGF-type_Asp/Asn_hydroxyl_site"/>
</dbReference>
<dbReference type="Pfam" id="PF00008">
    <property type="entry name" value="EGF"/>
    <property type="match status" value="2"/>
</dbReference>
<organism evidence="21 22">
    <name type="scientific">Sinocyclocheilus anshuiensis</name>
    <dbReference type="NCBI Taxonomy" id="1608454"/>
    <lineage>
        <taxon>Eukaryota</taxon>
        <taxon>Metazoa</taxon>
        <taxon>Chordata</taxon>
        <taxon>Craniata</taxon>
        <taxon>Vertebrata</taxon>
        <taxon>Euteleostomi</taxon>
        <taxon>Actinopterygii</taxon>
        <taxon>Neopterygii</taxon>
        <taxon>Teleostei</taxon>
        <taxon>Ostariophysi</taxon>
        <taxon>Cypriniformes</taxon>
        <taxon>Cyprinidae</taxon>
        <taxon>Cyprininae</taxon>
        <taxon>Sinocyclocheilus</taxon>
    </lineage>
</organism>
<dbReference type="PROSITE" id="PS00010">
    <property type="entry name" value="ASX_HYDROXYL"/>
    <property type="match status" value="1"/>
</dbReference>
<dbReference type="Pfam" id="PF00059">
    <property type="entry name" value="Lectin_C"/>
    <property type="match status" value="1"/>
</dbReference>
<dbReference type="Proteomes" id="UP000472260">
    <property type="component" value="Unassembled WGS sequence"/>
</dbReference>
<evidence type="ECO:0000256" key="9">
    <source>
        <dbReference type="ARBA" id="ARBA00022837"/>
    </source>
</evidence>
<dbReference type="GO" id="GO:0042995">
    <property type="term" value="C:cell projection"/>
    <property type="evidence" value="ECO:0007669"/>
    <property type="project" value="UniProtKB-SubCell"/>
</dbReference>
<evidence type="ECO:0000256" key="12">
    <source>
        <dbReference type="ARBA" id="ARBA00023273"/>
    </source>
</evidence>
<evidence type="ECO:0000256" key="6">
    <source>
        <dbReference type="ARBA" id="ARBA00022659"/>
    </source>
</evidence>
<dbReference type="GO" id="GO:0005615">
    <property type="term" value="C:extracellular space"/>
    <property type="evidence" value="ECO:0007669"/>
    <property type="project" value="TreeGrafter"/>
</dbReference>
<sequence>MIGQTFDIPDVHSCSDDVCLNGGSCVKIVGAQICSCPPGYSGDQCEIDIDECQTNPCRNGGTCIDGLNSFTCVCLPSYAGALCEKDTETCSYGWHKFQGHCYKFFPHRHNWDTAERECRLHGAHLASVLSHEEQQYINRLAHDYQWIGLNDKMFENDFRWTDGSVVQYENWRPNQPDSFFSSGEDCVVMIWHEDGQWNDVPCNYHLTFTCKKGTVSCSQPPLVLNTRTFGLLRPRYEINSLIRYQCMDGFIQRHVPTIRCRGDGTWDLPRISCMSRKYSRKDYKRIDYEKDQKKGQHRVEYHWNETVAFIF</sequence>
<feature type="disulfide bond" evidence="16">
    <location>
        <begin position="74"/>
        <end position="83"/>
    </location>
</feature>
<keyword evidence="8" id="KW-0677">Repeat</keyword>
<feature type="disulfide bond" evidence="17">
    <location>
        <begin position="217"/>
        <end position="260"/>
    </location>
</feature>
<dbReference type="GO" id="GO:0010001">
    <property type="term" value="P:glial cell differentiation"/>
    <property type="evidence" value="ECO:0007669"/>
    <property type="project" value="TreeGrafter"/>
</dbReference>
<reference evidence="21" key="2">
    <citation type="submission" date="2025-09" db="UniProtKB">
        <authorList>
            <consortium name="Ensembl"/>
        </authorList>
    </citation>
    <scope>IDENTIFICATION</scope>
</reference>
<dbReference type="Pfam" id="PF00084">
    <property type="entry name" value="Sushi"/>
    <property type="match status" value="1"/>
</dbReference>
<dbReference type="SMART" id="SM00179">
    <property type="entry name" value="EGF_CA"/>
    <property type="match status" value="2"/>
</dbReference>
<dbReference type="CDD" id="cd00054">
    <property type="entry name" value="EGF_CA"/>
    <property type="match status" value="2"/>
</dbReference>
<dbReference type="GO" id="GO:0005509">
    <property type="term" value="F:calcium ion binding"/>
    <property type="evidence" value="ECO:0007669"/>
    <property type="project" value="InterPro"/>
</dbReference>
<dbReference type="FunFam" id="2.10.70.10:FF:000003">
    <property type="entry name" value="Versican core protein"/>
    <property type="match status" value="1"/>
</dbReference>
<dbReference type="PROSITE" id="PS50026">
    <property type="entry name" value="EGF_3"/>
    <property type="match status" value="2"/>
</dbReference>
<dbReference type="SMART" id="SM00032">
    <property type="entry name" value="CCP"/>
    <property type="match status" value="1"/>
</dbReference>
<keyword evidence="7" id="KW-0732">Signal</keyword>
<dbReference type="PROSITE" id="PS50041">
    <property type="entry name" value="C_TYPE_LECTIN_2"/>
    <property type="match status" value="1"/>
</dbReference>
<dbReference type="SMART" id="SM00034">
    <property type="entry name" value="CLECT"/>
    <property type="match status" value="1"/>
</dbReference>
<proteinExistence type="predicted"/>
<dbReference type="FunFam" id="2.10.25.10:FF:000012">
    <property type="entry name" value="Delta-like protein"/>
    <property type="match status" value="1"/>
</dbReference>
<keyword evidence="5 16" id="KW-0245">EGF-like domain</keyword>
<evidence type="ECO:0000256" key="1">
    <source>
        <dbReference type="ARBA" id="ARBA00004316"/>
    </source>
</evidence>
<keyword evidence="9" id="KW-0106">Calcium</keyword>
<keyword evidence="4" id="KW-0272">Extracellular matrix</keyword>
<gene>
    <name evidence="21" type="primary">LOC107700057</name>
</gene>
<dbReference type="PROSITE" id="PS00022">
    <property type="entry name" value="EGF_1"/>
    <property type="match status" value="2"/>
</dbReference>
<evidence type="ECO:0000256" key="15">
    <source>
        <dbReference type="ARBA" id="ARBA00044266"/>
    </source>
</evidence>
<evidence type="ECO:0000259" key="20">
    <source>
        <dbReference type="PROSITE" id="PS50923"/>
    </source>
</evidence>
<dbReference type="PANTHER" id="PTHR22804">
    <property type="entry name" value="AGGRECAN/VERSICAN PROTEOGLYCAN"/>
    <property type="match status" value="1"/>
</dbReference>
<feature type="domain" description="EGF-like" evidence="18">
    <location>
        <begin position="48"/>
        <end position="84"/>
    </location>
</feature>
<comment type="function">
    <text evidence="14">May play a role in intercellular signaling and in connecting cells with the extracellular matrix. May take part in the regulation of cell motility, growth and differentiation. Binds hyaluronic acid.</text>
</comment>
<dbReference type="PRINTS" id="PR00010">
    <property type="entry name" value="EGFBLOOD"/>
</dbReference>
<protein>
    <recommendedName>
        <fullName evidence="15">PG-M</fullName>
    </recommendedName>
</protein>
<dbReference type="FunFam" id="2.10.25.10:FF:000006">
    <property type="entry name" value="Versican core protein-like isoform 1"/>
    <property type="match status" value="1"/>
</dbReference>
<dbReference type="PROSITE" id="PS01187">
    <property type="entry name" value="EGF_CA"/>
    <property type="match status" value="1"/>
</dbReference>
<evidence type="ECO:0000256" key="8">
    <source>
        <dbReference type="ARBA" id="ARBA00022737"/>
    </source>
</evidence>
<dbReference type="InterPro" id="IPR016186">
    <property type="entry name" value="C-type_lectin-like/link_sf"/>
</dbReference>
<keyword evidence="3" id="KW-0964">Secreted</keyword>
<keyword evidence="13" id="KW-0373">Hyaluronic acid</keyword>
<reference evidence="21" key="1">
    <citation type="submission" date="2025-08" db="UniProtKB">
        <authorList>
            <consortium name="Ensembl"/>
        </authorList>
    </citation>
    <scope>IDENTIFICATION</scope>
</reference>
<dbReference type="Gene3D" id="2.10.70.10">
    <property type="entry name" value="Complement Module, domain 1"/>
    <property type="match status" value="1"/>
</dbReference>
<dbReference type="Ensembl" id="ENSSANT00000098423.1">
    <property type="protein sequence ID" value="ENSSANP00000092659.1"/>
    <property type="gene ID" value="ENSSANG00000045710.1"/>
</dbReference>
<dbReference type="GO" id="GO:0045202">
    <property type="term" value="C:synapse"/>
    <property type="evidence" value="ECO:0007669"/>
    <property type="project" value="TreeGrafter"/>
</dbReference>
<dbReference type="Gene3D" id="2.10.25.10">
    <property type="entry name" value="Laminin"/>
    <property type="match status" value="2"/>
</dbReference>
<comment type="caution">
    <text evidence="16">Lacks conserved residue(s) required for the propagation of feature annotation.</text>
</comment>
<dbReference type="PROSITE" id="PS50923">
    <property type="entry name" value="SUSHI"/>
    <property type="match status" value="1"/>
</dbReference>
<dbReference type="GO" id="GO:0007417">
    <property type="term" value="P:central nervous system development"/>
    <property type="evidence" value="ECO:0007669"/>
    <property type="project" value="TreeGrafter"/>
</dbReference>
<dbReference type="PROSITE" id="PS00615">
    <property type="entry name" value="C_TYPE_LECTIN_1"/>
    <property type="match status" value="1"/>
</dbReference>
<dbReference type="SMART" id="SM00181">
    <property type="entry name" value="EGF"/>
    <property type="match status" value="2"/>
</dbReference>
<evidence type="ECO:0000259" key="19">
    <source>
        <dbReference type="PROSITE" id="PS50041"/>
    </source>
</evidence>
<dbReference type="InterPro" id="IPR001881">
    <property type="entry name" value="EGF-like_Ca-bd_dom"/>
</dbReference>
<dbReference type="AlphaFoldDB" id="A0A671SAG3"/>
<evidence type="ECO:0000256" key="5">
    <source>
        <dbReference type="ARBA" id="ARBA00022536"/>
    </source>
</evidence>
<evidence type="ECO:0000256" key="16">
    <source>
        <dbReference type="PROSITE-ProRule" id="PRU00076"/>
    </source>
</evidence>
<dbReference type="CDD" id="cd00033">
    <property type="entry name" value="CCP"/>
    <property type="match status" value="1"/>
</dbReference>
<dbReference type="InterPro" id="IPR001304">
    <property type="entry name" value="C-type_lectin-like"/>
</dbReference>
<evidence type="ECO:0000313" key="22">
    <source>
        <dbReference type="Proteomes" id="UP000472260"/>
    </source>
</evidence>
<dbReference type="PANTHER" id="PTHR22804:SF6">
    <property type="entry name" value="VERSICAN CORE PROTEIN"/>
    <property type="match status" value="1"/>
</dbReference>
<dbReference type="Gene3D" id="3.10.100.10">
    <property type="entry name" value="Mannose-Binding Protein A, subunit A"/>
    <property type="match status" value="1"/>
</dbReference>
<evidence type="ECO:0000259" key="18">
    <source>
        <dbReference type="PROSITE" id="PS50026"/>
    </source>
</evidence>
<comment type="subcellular location">
    <subcellularLocation>
        <location evidence="1">Cell projection</location>
    </subcellularLocation>
    <subcellularLocation>
        <location evidence="2">Secreted</location>
        <location evidence="2">Extracellular space</location>
        <location evidence="2">Extracellular matrix</location>
    </subcellularLocation>
</comment>
<keyword evidence="6 17" id="KW-0768">Sushi</keyword>
<dbReference type="InterPro" id="IPR018378">
    <property type="entry name" value="C-type_lectin_CS"/>
</dbReference>
<evidence type="ECO:0000256" key="2">
    <source>
        <dbReference type="ARBA" id="ARBA00004498"/>
    </source>
</evidence>
<dbReference type="SUPFAM" id="SSF56436">
    <property type="entry name" value="C-type lectin-like"/>
    <property type="match status" value="1"/>
</dbReference>
<dbReference type="GO" id="GO:0001501">
    <property type="term" value="P:skeletal system development"/>
    <property type="evidence" value="ECO:0007669"/>
    <property type="project" value="TreeGrafter"/>
</dbReference>
<dbReference type="FunFam" id="3.10.100.10:FF:000003">
    <property type="entry name" value="Versican core protein"/>
    <property type="match status" value="1"/>
</dbReference>
<dbReference type="InterPro" id="IPR018097">
    <property type="entry name" value="EGF_Ca-bd_CS"/>
</dbReference>
<evidence type="ECO:0000256" key="14">
    <source>
        <dbReference type="ARBA" id="ARBA00043896"/>
    </source>
</evidence>
<dbReference type="InterPro" id="IPR050691">
    <property type="entry name" value="Hyaluronan_bind_Proteoglycan"/>
</dbReference>
<evidence type="ECO:0000256" key="11">
    <source>
        <dbReference type="ARBA" id="ARBA00023180"/>
    </source>
</evidence>
<keyword evidence="12" id="KW-0966">Cell projection</keyword>
<feature type="domain" description="C-type lectin" evidence="19">
    <location>
        <begin position="97"/>
        <end position="211"/>
    </location>
</feature>
<dbReference type="InterPro" id="IPR000436">
    <property type="entry name" value="Sushi_SCR_CCP_dom"/>
</dbReference>
<feature type="domain" description="EGF-like" evidence="18">
    <location>
        <begin position="10"/>
        <end position="46"/>
    </location>
</feature>